<organism evidence="7 8">
    <name type="scientific">Candidatus Contendobacter odensis Run_B_J11</name>
    <dbReference type="NCBI Taxonomy" id="1400861"/>
    <lineage>
        <taxon>Bacteria</taxon>
        <taxon>Pseudomonadati</taxon>
        <taxon>Pseudomonadota</taxon>
        <taxon>Gammaproteobacteria</taxon>
        <taxon>Candidatus Competibacteraceae</taxon>
        <taxon>Candidatus Contendibacter</taxon>
    </lineage>
</organism>
<protein>
    <recommendedName>
        <fullName evidence="6">NlpC/P60 domain-containing protein</fullName>
    </recommendedName>
</protein>
<feature type="domain" description="NlpC/P60" evidence="6">
    <location>
        <begin position="55"/>
        <end position="176"/>
    </location>
</feature>
<feature type="region of interest" description="Disordered" evidence="5">
    <location>
        <begin position="176"/>
        <end position="195"/>
    </location>
</feature>
<dbReference type="PANTHER" id="PTHR47053">
    <property type="entry name" value="MUREIN DD-ENDOPEPTIDASE MEPH-RELATED"/>
    <property type="match status" value="1"/>
</dbReference>
<name>A0A7U7J4G1_9GAMM</name>
<dbReference type="GO" id="GO:0006508">
    <property type="term" value="P:proteolysis"/>
    <property type="evidence" value="ECO:0007669"/>
    <property type="project" value="UniProtKB-KW"/>
</dbReference>
<dbReference type="RefSeq" id="WP_051497881.1">
    <property type="nucleotide sequence ID" value="NZ_CBTK010000255.1"/>
</dbReference>
<keyword evidence="3" id="KW-0378">Hydrolase</keyword>
<evidence type="ECO:0000256" key="1">
    <source>
        <dbReference type="ARBA" id="ARBA00007074"/>
    </source>
</evidence>
<proteinExistence type="inferred from homology"/>
<reference evidence="7 8" key="1">
    <citation type="journal article" date="2014" name="ISME J.">
        <title>Candidatus Competibacter-lineage genomes retrieved from metagenomes reveal functional metabolic diversity.</title>
        <authorList>
            <person name="McIlroy S.J."/>
            <person name="Albertsen M."/>
            <person name="Andresen E.K."/>
            <person name="Saunders A.M."/>
            <person name="Kristiansen R."/>
            <person name="Stokholm-Bjerregaard M."/>
            <person name="Nielsen K.L."/>
            <person name="Nielsen P.H."/>
        </authorList>
    </citation>
    <scope>NUCLEOTIDE SEQUENCE [LARGE SCALE GENOMIC DNA]</scope>
    <source>
        <strain evidence="7 8">Run_B_J11</strain>
    </source>
</reference>
<dbReference type="InterPro" id="IPR051202">
    <property type="entry name" value="Peptidase_C40"/>
</dbReference>
<evidence type="ECO:0000256" key="5">
    <source>
        <dbReference type="SAM" id="MobiDB-lite"/>
    </source>
</evidence>
<evidence type="ECO:0000256" key="2">
    <source>
        <dbReference type="ARBA" id="ARBA00022670"/>
    </source>
</evidence>
<dbReference type="PANTHER" id="PTHR47053:SF1">
    <property type="entry name" value="MUREIN DD-ENDOPEPTIDASE MEPH-RELATED"/>
    <property type="match status" value="1"/>
</dbReference>
<sequence>MHPRLIGQLHKKAPAMPPILPSHAPRILMALWLLACLLWLGGCATPPASSRDPQTAARQRIVGTAERMVGTPYVLGGESPDGVDCSGLVQYAYRQAGIRVPRTTIEQFQAGQSQRQVLPGDLLFFRTDASGNISHVGIYAGQGQMIHASSSSGQVRKVSLNQRYWQQRMVGGATFLGMGNPPVTRRRPATDSPNS</sequence>
<dbReference type="InterPro" id="IPR000064">
    <property type="entry name" value="NLP_P60_dom"/>
</dbReference>
<gene>
    <name evidence="7" type="ORF">BN874_400025</name>
</gene>
<evidence type="ECO:0000256" key="3">
    <source>
        <dbReference type="ARBA" id="ARBA00022801"/>
    </source>
</evidence>
<dbReference type="SUPFAM" id="SSF54001">
    <property type="entry name" value="Cysteine proteinases"/>
    <property type="match status" value="1"/>
</dbReference>
<dbReference type="Proteomes" id="UP000019184">
    <property type="component" value="Unassembled WGS sequence"/>
</dbReference>
<evidence type="ECO:0000256" key="4">
    <source>
        <dbReference type="ARBA" id="ARBA00022807"/>
    </source>
</evidence>
<accession>A0A7U7J4G1</accession>
<dbReference type="EMBL" id="CBTK010000255">
    <property type="protein sequence ID" value="CDH46233.1"/>
    <property type="molecule type" value="Genomic_DNA"/>
</dbReference>
<keyword evidence="2" id="KW-0645">Protease</keyword>
<evidence type="ECO:0000313" key="8">
    <source>
        <dbReference type="Proteomes" id="UP000019184"/>
    </source>
</evidence>
<dbReference type="InterPro" id="IPR038765">
    <property type="entry name" value="Papain-like_cys_pep_sf"/>
</dbReference>
<comment type="caution">
    <text evidence="7">The sequence shown here is derived from an EMBL/GenBank/DDBJ whole genome shotgun (WGS) entry which is preliminary data.</text>
</comment>
<comment type="similarity">
    <text evidence="1">Belongs to the peptidase C40 family.</text>
</comment>
<evidence type="ECO:0000313" key="7">
    <source>
        <dbReference type="EMBL" id="CDH46233.1"/>
    </source>
</evidence>
<keyword evidence="8" id="KW-1185">Reference proteome</keyword>
<dbReference type="PROSITE" id="PS51935">
    <property type="entry name" value="NLPC_P60"/>
    <property type="match status" value="1"/>
</dbReference>
<dbReference type="Gene3D" id="3.90.1720.10">
    <property type="entry name" value="endopeptidase domain like (from Nostoc punctiforme)"/>
    <property type="match status" value="1"/>
</dbReference>
<dbReference type="Pfam" id="PF00877">
    <property type="entry name" value="NLPC_P60"/>
    <property type="match status" value="1"/>
</dbReference>
<dbReference type="AlphaFoldDB" id="A0A7U7J4G1"/>
<evidence type="ECO:0000259" key="6">
    <source>
        <dbReference type="PROSITE" id="PS51935"/>
    </source>
</evidence>
<keyword evidence="4" id="KW-0788">Thiol protease</keyword>
<dbReference type="GO" id="GO:0008234">
    <property type="term" value="F:cysteine-type peptidase activity"/>
    <property type="evidence" value="ECO:0007669"/>
    <property type="project" value="UniProtKB-KW"/>
</dbReference>